<protein>
    <submittedName>
        <fullName evidence="3">Uncharacterized protein</fullName>
    </submittedName>
</protein>
<gene>
    <name evidence="3" type="ORF">OH76DRAFT_1490336</name>
</gene>
<evidence type="ECO:0000313" key="4">
    <source>
        <dbReference type="Proteomes" id="UP000256964"/>
    </source>
</evidence>
<proteinExistence type="predicted"/>
<organism evidence="3 4">
    <name type="scientific">Lentinus brumalis</name>
    <dbReference type="NCBI Taxonomy" id="2498619"/>
    <lineage>
        <taxon>Eukaryota</taxon>
        <taxon>Fungi</taxon>
        <taxon>Dikarya</taxon>
        <taxon>Basidiomycota</taxon>
        <taxon>Agaricomycotina</taxon>
        <taxon>Agaricomycetes</taxon>
        <taxon>Polyporales</taxon>
        <taxon>Polyporaceae</taxon>
        <taxon>Lentinus</taxon>
    </lineage>
</organism>
<evidence type="ECO:0000313" key="3">
    <source>
        <dbReference type="EMBL" id="RDX40378.1"/>
    </source>
</evidence>
<name>A0A371CJD3_9APHY</name>
<feature type="region of interest" description="Disordered" evidence="2">
    <location>
        <begin position="168"/>
        <end position="189"/>
    </location>
</feature>
<reference evidence="3 4" key="1">
    <citation type="journal article" date="2018" name="Biotechnol. Biofuels">
        <title>Integrative visual omics of the white-rot fungus Polyporus brumalis exposes the biotechnological potential of its oxidative enzymes for delignifying raw plant biomass.</title>
        <authorList>
            <person name="Miyauchi S."/>
            <person name="Rancon A."/>
            <person name="Drula E."/>
            <person name="Hage H."/>
            <person name="Chaduli D."/>
            <person name="Favel A."/>
            <person name="Grisel S."/>
            <person name="Henrissat B."/>
            <person name="Herpoel-Gimbert I."/>
            <person name="Ruiz-Duenas F.J."/>
            <person name="Chevret D."/>
            <person name="Hainaut M."/>
            <person name="Lin J."/>
            <person name="Wang M."/>
            <person name="Pangilinan J."/>
            <person name="Lipzen A."/>
            <person name="Lesage-Meessen L."/>
            <person name="Navarro D."/>
            <person name="Riley R."/>
            <person name="Grigoriev I.V."/>
            <person name="Zhou S."/>
            <person name="Raouche S."/>
            <person name="Rosso M.N."/>
        </authorList>
    </citation>
    <scope>NUCLEOTIDE SEQUENCE [LARGE SCALE GENOMIC DNA]</scope>
    <source>
        <strain evidence="3 4">BRFM 1820</strain>
    </source>
</reference>
<dbReference type="EMBL" id="KZ857560">
    <property type="protein sequence ID" value="RDX40378.1"/>
    <property type="molecule type" value="Genomic_DNA"/>
</dbReference>
<dbReference type="OrthoDB" id="2766195at2759"/>
<evidence type="ECO:0000256" key="2">
    <source>
        <dbReference type="SAM" id="MobiDB-lite"/>
    </source>
</evidence>
<feature type="compositionally biased region" description="Polar residues" evidence="2">
    <location>
        <begin position="207"/>
        <end position="224"/>
    </location>
</feature>
<feature type="compositionally biased region" description="Low complexity" evidence="2">
    <location>
        <begin position="170"/>
        <end position="189"/>
    </location>
</feature>
<dbReference type="AlphaFoldDB" id="A0A371CJD3"/>
<sequence length="481" mass="51440">MARSTDPQTAAESNQSIGTAIIMPHPTEAVDVQLSEYAVAEGNKGKIRFLEQENETLVSERLVLKQRCENLDSQLASVTLSLETASVKAVNLEWQLQDATQKWEEERRDKDSDIQALTEMLAGLQTSSARSTMAGLPSSPANRPQRAMDTPWPTSSWVPPHATWAPDFPTSPVSPSSRSSEPPLSPLISPDFAPLMTCDYLDKTTVPAPTSHPQTTPRNTPQSLNISFTQPIYGAGDAISHAGTPEAPSAYRCSAGQCAPDVAGKLPGAAVISGPPQSSKHDVAQGVASASHISPDADLVSADRYNPHRRRSFLRYPHAPVKADMDSQSPNEPVANGSHSVQALGDSARVAPPGTSVGDAPQHQFYTFMRFVADTLYPLLFHLVGEAFTAKVRKIERTFSPRPPVVAVAAAAIIATVANGPGTIISRCGVLLVSVTLSTSTTYSPSLIARLCFTHVKKWRLAVAGFVLLLFLGDDASFSPC</sequence>
<evidence type="ECO:0000256" key="1">
    <source>
        <dbReference type="SAM" id="Coils"/>
    </source>
</evidence>
<feature type="coiled-coil region" evidence="1">
    <location>
        <begin position="47"/>
        <end position="102"/>
    </location>
</feature>
<accession>A0A371CJD3</accession>
<keyword evidence="1" id="KW-0175">Coiled coil</keyword>
<feature type="region of interest" description="Disordered" evidence="2">
    <location>
        <begin position="203"/>
        <end position="224"/>
    </location>
</feature>
<feature type="region of interest" description="Disordered" evidence="2">
    <location>
        <begin position="125"/>
        <end position="155"/>
    </location>
</feature>
<dbReference type="Proteomes" id="UP000256964">
    <property type="component" value="Unassembled WGS sequence"/>
</dbReference>
<keyword evidence="4" id="KW-1185">Reference proteome</keyword>